<feature type="domain" description="UBP-type" evidence="12">
    <location>
        <begin position="143"/>
        <end position="240"/>
    </location>
</feature>
<dbReference type="PANTHER" id="PTHR21646">
    <property type="entry name" value="UBIQUITIN CARBOXYL-TERMINAL HYDROLASE"/>
    <property type="match status" value="1"/>
</dbReference>
<dbReference type="Gene3D" id="3.30.40.10">
    <property type="entry name" value="Zinc/RING finger domain, C3HC4 (zinc finger)"/>
    <property type="match status" value="1"/>
</dbReference>
<dbReference type="PROSITE" id="PS50271">
    <property type="entry name" value="ZF_UBP"/>
    <property type="match status" value="1"/>
</dbReference>
<keyword evidence="4" id="KW-0747">Spliceosome</keyword>
<evidence type="ECO:0000259" key="12">
    <source>
        <dbReference type="PROSITE" id="PS50271"/>
    </source>
</evidence>
<evidence type="ECO:0000313" key="13">
    <source>
        <dbReference type="EMBL" id="GLI63918.1"/>
    </source>
</evidence>
<evidence type="ECO:0000256" key="6">
    <source>
        <dbReference type="ARBA" id="ARBA00022833"/>
    </source>
</evidence>
<evidence type="ECO:0000256" key="10">
    <source>
        <dbReference type="SAM" id="MobiDB-lite"/>
    </source>
</evidence>
<feature type="compositionally biased region" description="Low complexity" evidence="10">
    <location>
        <begin position="98"/>
        <end position="109"/>
    </location>
</feature>
<evidence type="ECO:0000256" key="4">
    <source>
        <dbReference type="ARBA" id="ARBA00022728"/>
    </source>
</evidence>
<name>A0ABQ5S237_9CHLO</name>
<feature type="compositionally biased region" description="Low complexity" evidence="10">
    <location>
        <begin position="48"/>
        <end position="59"/>
    </location>
</feature>
<evidence type="ECO:0000256" key="9">
    <source>
        <dbReference type="PROSITE-ProRule" id="PRU00502"/>
    </source>
</evidence>
<keyword evidence="8" id="KW-0539">Nucleus</keyword>
<protein>
    <submittedName>
        <fullName evidence="13">Uncharacterized protein</fullName>
    </submittedName>
</protein>
<reference evidence="13 14" key="1">
    <citation type="journal article" date="2023" name="IScience">
        <title>Expanded male sex-determining region conserved during the evolution of homothallism in the green alga Volvox.</title>
        <authorList>
            <person name="Yamamoto K."/>
            <person name="Matsuzaki R."/>
            <person name="Mahakham W."/>
            <person name="Heman W."/>
            <person name="Sekimoto H."/>
            <person name="Kawachi M."/>
            <person name="Minakuchi Y."/>
            <person name="Toyoda A."/>
            <person name="Nozaki H."/>
        </authorList>
    </citation>
    <scope>NUCLEOTIDE SEQUENCE [LARGE SCALE GENOMIC DNA]</scope>
    <source>
        <strain evidence="13 14">NIES-4468</strain>
    </source>
</reference>
<dbReference type="InterPro" id="IPR001607">
    <property type="entry name" value="Znf_UBP"/>
</dbReference>
<keyword evidence="7" id="KW-0508">mRNA splicing</keyword>
<dbReference type="InterPro" id="IPR013083">
    <property type="entry name" value="Znf_RING/FYVE/PHD"/>
</dbReference>
<comment type="caution">
    <text evidence="13">The sequence shown here is derived from an EMBL/GenBank/DDBJ whole genome shotgun (WGS) entry which is preliminary data.</text>
</comment>
<organism evidence="13 14">
    <name type="scientific">Volvox africanus</name>
    <dbReference type="NCBI Taxonomy" id="51714"/>
    <lineage>
        <taxon>Eukaryota</taxon>
        <taxon>Viridiplantae</taxon>
        <taxon>Chlorophyta</taxon>
        <taxon>core chlorophytes</taxon>
        <taxon>Chlorophyceae</taxon>
        <taxon>CS clade</taxon>
        <taxon>Chlamydomonadales</taxon>
        <taxon>Volvocaceae</taxon>
        <taxon>Volvox</taxon>
    </lineage>
</organism>
<evidence type="ECO:0000256" key="3">
    <source>
        <dbReference type="ARBA" id="ARBA00022723"/>
    </source>
</evidence>
<dbReference type="Gene3D" id="3.90.70.10">
    <property type="entry name" value="Cysteine proteinases"/>
    <property type="match status" value="1"/>
</dbReference>
<accession>A0ABQ5S237</accession>
<feature type="compositionally biased region" description="Basic and acidic residues" evidence="10">
    <location>
        <begin position="86"/>
        <end position="96"/>
    </location>
</feature>
<evidence type="ECO:0000313" key="14">
    <source>
        <dbReference type="Proteomes" id="UP001165090"/>
    </source>
</evidence>
<keyword evidence="6" id="KW-0862">Zinc</keyword>
<dbReference type="Proteomes" id="UP001165090">
    <property type="component" value="Unassembled WGS sequence"/>
</dbReference>
<dbReference type="PROSITE" id="PS50235">
    <property type="entry name" value="USP_3"/>
    <property type="match status" value="1"/>
</dbReference>
<evidence type="ECO:0000259" key="11">
    <source>
        <dbReference type="PROSITE" id="PS50235"/>
    </source>
</evidence>
<dbReference type="SUPFAM" id="SSF57850">
    <property type="entry name" value="RING/U-box"/>
    <property type="match status" value="1"/>
</dbReference>
<dbReference type="SMART" id="SM00290">
    <property type="entry name" value="ZnF_UBP"/>
    <property type="match status" value="1"/>
</dbReference>
<dbReference type="Pfam" id="PF00443">
    <property type="entry name" value="UCH"/>
    <property type="match status" value="1"/>
</dbReference>
<dbReference type="CDD" id="cd02669">
    <property type="entry name" value="Peptidase_C19M"/>
    <property type="match status" value="1"/>
</dbReference>
<dbReference type="InterPro" id="IPR028889">
    <property type="entry name" value="USP"/>
</dbReference>
<dbReference type="Pfam" id="PF02148">
    <property type="entry name" value="zf-UBP"/>
    <property type="match status" value="1"/>
</dbReference>
<feature type="domain" description="USP" evidence="11">
    <location>
        <begin position="265"/>
        <end position="592"/>
    </location>
</feature>
<sequence>MSPRNKRAREKKDDNNDSNKQDAIPDSADGAKPLPTPKRARLDDGAADHAGASSSSVAVEDQHQQQQEDEDQHRKPSGPARGPADYGDRADADADTVRGNSPSSGPGSRKGSEAGEEEEGDDEGEDKVLLPRSTSRAAVKKGTECPFLDTISRQNLDFDFEKCCSVSLSPVNVYVCLVCGKYFQGRGLNTHAYTHALESAHHMFMKLDNGKVYCLPDNYEVLDKSLDDIRHVRDPRFRGEEIAGLDKAIKWARALDGSEYMPGLVGLNNMKNNDYINVIMQICARITPLRDFFLNPANYTACRSPLVQRFGELLRKMWNTRNFKGQVSPHEFVQAVRNASKKRFTADTQADPVEFWSWLLNNLHIDLTGGKAKKPSIITQCLQGELEVTTLAGTGKGTKAASSGEDVTERVPFLLLGLELPPAPLFKDVLEKNIIPQVPIFHIMRKFDGEIVTDDIRAGRRRFRITRLPRYLALHYRRFTKNNFFVEKNPTLVNFPVKALELRDILPLPDHPAAAAGAAAGAPGQAAYESSSKYDLVANLVHDGKAHSGTYRVHIHRKVEDIWYEVQDLAVQDILPQMVALSEAYFQVFELRTDATAGSVAATAAAATAAAAAAAVDASAMAAEAEMAEPAAAAVVGIEAAAAAAAATTAATLDAMETLTAS</sequence>
<dbReference type="InterPro" id="IPR050185">
    <property type="entry name" value="Ub_carboxyl-term_hydrolase"/>
</dbReference>
<feature type="region of interest" description="Disordered" evidence="10">
    <location>
        <begin position="1"/>
        <end position="135"/>
    </location>
</feature>
<evidence type="ECO:0000256" key="8">
    <source>
        <dbReference type="ARBA" id="ARBA00023242"/>
    </source>
</evidence>
<feature type="compositionally biased region" description="Basic and acidic residues" evidence="10">
    <location>
        <begin position="10"/>
        <end position="20"/>
    </location>
</feature>
<dbReference type="InterPro" id="IPR001394">
    <property type="entry name" value="Peptidase_C19_UCH"/>
</dbReference>
<dbReference type="EMBL" id="BSDZ01000017">
    <property type="protein sequence ID" value="GLI63918.1"/>
    <property type="molecule type" value="Genomic_DNA"/>
</dbReference>
<dbReference type="InterPro" id="IPR033809">
    <property type="entry name" value="USP39"/>
</dbReference>
<evidence type="ECO:0000256" key="5">
    <source>
        <dbReference type="ARBA" id="ARBA00022771"/>
    </source>
</evidence>
<gene>
    <name evidence="13" type="ORF">VaNZ11_007065</name>
</gene>
<dbReference type="SUPFAM" id="SSF54001">
    <property type="entry name" value="Cysteine proteinases"/>
    <property type="match status" value="1"/>
</dbReference>
<dbReference type="InterPro" id="IPR038765">
    <property type="entry name" value="Papain-like_cys_pep_sf"/>
</dbReference>
<keyword evidence="3" id="KW-0479">Metal-binding</keyword>
<keyword evidence="5 9" id="KW-0863">Zinc-finger</keyword>
<dbReference type="PANTHER" id="PTHR21646:SF16">
    <property type="entry name" value="U4_U6.U5 TRI-SNRNP-ASSOCIATED PROTEIN 2"/>
    <property type="match status" value="1"/>
</dbReference>
<keyword evidence="2" id="KW-0507">mRNA processing</keyword>
<evidence type="ECO:0000256" key="1">
    <source>
        <dbReference type="ARBA" id="ARBA00004123"/>
    </source>
</evidence>
<evidence type="ECO:0000256" key="7">
    <source>
        <dbReference type="ARBA" id="ARBA00023187"/>
    </source>
</evidence>
<keyword evidence="14" id="KW-1185">Reference proteome</keyword>
<evidence type="ECO:0000256" key="2">
    <source>
        <dbReference type="ARBA" id="ARBA00022664"/>
    </source>
</evidence>
<proteinExistence type="predicted"/>
<feature type="compositionally biased region" description="Acidic residues" evidence="10">
    <location>
        <begin position="114"/>
        <end position="125"/>
    </location>
</feature>
<comment type="subcellular location">
    <subcellularLocation>
        <location evidence="1">Nucleus</location>
    </subcellularLocation>
</comment>